<keyword evidence="1" id="KW-0812">Transmembrane</keyword>
<name>A0A3E3HVU6_9FIRM</name>
<feature type="signal peptide" evidence="2">
    <location>
        <begin position="1"/>
        <end position="26"/>
    </location>
</feature>
<dbReference type="PROSITE" id="PS51257">
    <property type="entry name" value="PROKAR_LIPOPROTEIN"/>
    <property type="match status" value="1"/>
</dbReference>
<dbReference type="GeneID" id="97990365"/>
<dbReference type="AlphaFoldDB" id="A0A3E3HVU6"/>
<keyword evidence="2" id="KW-0732">Signal</keyword>
<accession>A0A3E3HVU6</accession>
<dbReference type="Proteomes" id="UP000260812">
    <property type="component" value="Unassembled WGS sequence"/>
</dbReference>
<protein>
    <submittedName>
        <fullName evidence="3">SH3 domain-containing protein</fullName>
    </submittedName>
</protein>
<comment type="caution">
    <text evidence="3">The sequence shown here is derived from an EMBL/GenBank/DDBJ whole genome shotgun (WGS) entry which is preliminary data.</text>
</comment>
<keyword evidence="1" id="KW-1133">Transmembrane helix</keyword>
<evidence type="ECO:0000313" key="3">
    <source>
        <dbReference type="EMBL" id="RGE55954.1"/>
    </source>
</evidence>
<keyword evidence="1" id="KW-0472">Membrane</keyword>
<dbReference type="RefSeq" id="WP_117545781.1">
    <property type="nucleotide sequence ID" value="NZ_JBKUNB010000001.1"/>
</dbReference>
<dbReference type="EMBL" id="QVLV01000033">
    <property type="protein sequence ID" value="RGE55954.1"/>
    <property type="molecule type" value="Genomic_DNA"/>
</dbReference>
<feature type="transmembrane region" description="Helical" evidence="1">
    <location>
        <begin position="138"/>
        <end position="159"/>
    </location>
</feature>
<dbReference type="Gene3D" id="2.30.30.40">
    <property type="entry name" value="SH3 Domains"/>
    <property type="match status" value="1"/>
</dbReference>
<evidence type="ECO:0000256" key="2">
    <source>
        <dbReference type="SAM" id="SignalP"/>
    </source>
</evidence>
<gene>
    <name evidence="3" type="ORF">DXC51_26815</name>
</gene>
<proteinExistence type="predicted"/>
<reference evidence="3" key="1">
    <citation type="submission" date="2018-08" db="EMBL/GenBank/DDBJ databases">
        <title>A genome reference for cultivated species of the human gut microbiota.</title>
        <authorList>
            <person name="Zou Y."/>
            <person name="Xue W."/>
            <person name="Luo G."/>
        </authorList>
    </citation>
    <scope>NUCLEOTIDE SEQUENCE [LARGE SCALE GENOMIC DNA]</scope>
    <source>
        <strain evidence="3">TF05-5AC</strain>
    </source>
</reference>
<feature type="chain" id="PRO_5039509625" evidence="2">
    <location>
        <begin position="27"/>
        <end position="172"/>
    </location>
</feature>
<evidence type="ECO:0000313" key="4">
    <source>
        <dbReference type="Proteomes" id="UP000260812"/>
    </source>
</evidence>
<evidence type="ECO:0000256" key="1">
    <source>
        <dbReference type="SAM" id="Phobius"/>
    </source>
</evidence>
<sequence>MKVKKVVLQFLCSVLFGCFLTLPVLADEASTAEENKNIQGTLMMTAAETQGRKQPSDNAEVMAELPPGTHVLVTGPKEDGWYEVYYQGEKVFVPAGALTSPALDAEALDKEMKKAEEEDIAFIESLEIQRKAIARSKIWSLLISVLILAMFITGIVSAWKKGKNAKAGNGER</sequence>
<keyword evidence="4" id="KW-1185">Reference proteome</keyword>
<organism evidence="3 4">
    <name type="scientific">Eisenbergiella massiliensis</name>
    <dbReference type="NCBI Taxonomy" id="1720294"/>
    <lineage>
        <taxon>Bacteria</taxon>
        <taxon>Bacillati</taxon>
        <taxon>Bacillota</taxon>
        <taxon>Clostridia</taxon>
        <taxon>Lachnospirales</taxon>
        <taxon>Lachnospiraceae</taxon>
        <taxon>Eisenbergiella</taxon>
    </lineage>
</organism>